<comment type="caution">
    <text evidence="2">The sequence shown here is derived from an EMBL/GenBank/DDBJ whole genome shotgun (WGS) entry which is preliminary data.</text>
</comment>
<evidence type="ECO:0000313" key="3">
    <source>
        <dbReference type="Proteomes" id="UP000298458"/>
    </source>
</evidence>
<feature type="region of interest" description="Disordered" evidence="1">
    <location>
        <begin position="255"/>
        <end position="279"/>
    </location>
</feature>
<gene>
    <name evidence="2" type="ORF">EHO60_07790</name>
</gene>
<proteinExistence type="predicted"/>
<dbReference type="Proteomes" id="UP000298458">
    <property type="component" value="Unassembled WGS sequence"/>
</dbReference>
<dbReference type="AlphaFoldDB" id="A0A4R9GIL0"/>
<keyword evidence="3" id="KW-1185">Reference proteome</keyword>
<reference evidence="2" key="1">
    <citation type="journal article" date="2019" name="PLoS Negl. Trop. Dis.">
        <title>Revisiting the worldwide diversity of Leptospira species in the environment.</title>
        <authorList>
            <person name="Vincent A.T."/>
            <person name="Schiettekatte O."/>
            <person name="Bourhy P."/>
            <person name="Veyrier F.J."/>
            <person name="Picardeau M."/>
        </authorList>
    </citation>
    <scope>NUCLEOTIDE SEQUENCE [LARGE SCALE GENOMIC DNA]</scope>
    <source>
        <strain evidence="2">SSW15</strain>
    </source>
</reference>
<protein>
    <submittedName>
        <fullName evidence="2">Uncharacterized protein</fullName>
    </submittedName>
</protein>
<dbReference type="EMBL" id="RQET01000004">
    <property type="protein sequence ID" value="TGK12598.1"/>
    <property type="molecule type" value="Genomic_DNA"/>
</dbReference>
<evidence type="ECO:0000256" key="1">
    <source>
        <dbReference type="SAM" id="MobiDB-lite"/>
    </source>
</evidence>
<dbReference type="OrthoDB" id="332740at2"/>
<name>A0A4R9GIL0_9LEPT</name>
<evidence type="ECO:0000313" key="2">
    <source>
        <dbReference type="EMBL" id="TGK12598.1"/>
    </source>
</evidence>
<organism evidence="2 3">
    <name type="scientific">Leptospira fletcheri</name>
    <dbReference type="NCBI Taxonomy" id="2484981"/>
    <lineage>
        <taxon>Bacteria</taxon>
        <taxon>Pseudomonadati</taxon>
        <taxon>Spirochaetota</taxon>
        <taxon>Spirochaetia</taxon>
        <taxon>Leptospirales</taxon>
        <taxon>Leptospiraceae</taxon>
        <taxon>Leptospira</taxon>
    </lineage>
</organism>
<accession>A0A4R9GIL0</accession>
<sequence length="297" mass="33510">MAFSLPVLLLGACSQFAWRPASLAVERGWSETGKELVQTEVMYEERNSWNPMMGTRLKRNYKTKFRIYDLNGTPDPKGDPPIYNHEVAHWTLPGSAYYHSSTGRLFWIQGLDDQYGGNSRVPSVWSPQGYHSFDPSKFLTAEQTVLHFIPSPDGGTAALLLGKTDPNLEIHSPKLILADTNGRSSTDDKNYFEAALSEWKEIPTFQIRWSQDSSRIYLRLGKEVVQIGRKDGKISKAKEFPRCFFPSTNFGPVGISPAGSGGDSSNERRLEPAPFRNYSDRPMVKHIDQIRNCTKTE</sequence>